<name>A0ABU7MGA8_9ACTN</name>
<keyword evidence="2" id="KW-1185">Reference proteome</keyword>
<dbReference type="Proteomes" id="UP001347146">
    <property type="component" value="Unassembled WGS sequence"/>
</dbReference>
<dbReference type="InterPro" id="IPR005152">
    <property type="entry name" value="Lipase_secreted"/>
</dbReference>
<dbReference type="EMBL" id="JAZDUF010000004">
    <property type="protein sequence ID" value="MEE3851626.1"/>
    <property type="molecule type" value="Genomic_DNA"/>
</dbReference>
<dbReference type="PIRSF" id="PIRSF029171">
    <property type="entry name" value="Esterase_LipA"/>
    <property type="match status" value="1"/>
</dbReference>
<reference evidence="1 2" key="1">
    <citation type="submission" date="2024-01" db="EMBL/GenBank/DDBJ databases">
        <title>Draft genome sequence of Gordonia sp. LSe1-13.</title>
        <authorList>
            <person name="Suphannarot A."/>
            <person name="Mingma R."/>
        </authorList>
    </citation>
    <scope>NUCLEOTIDE SEQUENCE [LARGE SCALE GENOMIC DNA]</scope>
    <source>
        <strain evidence="1 2">LSe1-13</strain>
    </source>
</reference>
<dbReference type="PANTHER" id="PTHR34853">
    <property type="match status" value="1"/>
</dbReference>
<dbReference type="PANTHER" id="PTHR34853:SF1">
    <property type="entry name" value="LIPASE 5"/>
    <property type="match status" value="1"/>
</dbReference>
<gene>
    <name evidence="1" type="ORF">VZC37_14875</name>
</gene>
<accession>A0ABU7MGA8</accession>
<organism evidence="1 2">
    <name type="scientific">Gordonia sesuvii</name>
    <dbReference type="NCBI Taxonomy" id="3116777"/>
    <lineage>
        <taxon>Bacteria</taxon>
        <taxon>Bacillati</taxon>
        <taxon>Actinomycetota</taxon>
        <taxon>Actinomycetes</taxon>
        <taxon>Mycobacteriales</taxon>
        <taxon>Gordoniaceae</taxon>
        <taxon>Gordonia</taxon>
    </lineage>
</organism>
<evidence type="ECO:0000313" key="2">
    <source>
        <dbReference type="Proteomes" id="UP001347146"/>
    </source>
</evidence>
<dbReference type="InterPro" id="IPR029058">
    <property type="entry name" value="AB_hydrolase_fold"/>
</dbReference>
<evidence type="ECO:0000313" key="1">
    <source>
        <dbReference type="EMBL" id="MEE3851626.1"/>
    </source>
</evidence>
<protein>
    <submittedName>
        <fullName evidence="1">Lipase family protein</fullName>
    </submittedName>
</protein>
<sequence length="380" mass="39772">MRSRRYGVVVGLLSIIVALLAGLVDTPARASTSVDSPGRAIAVSQSGDWGGLDGVYRLTYLTTDARGAVVPAGGIVRLPDGPRPDGGWPVISWAHGTSGLGDECGLADSTDLIRSTAPVVEALTGAGYAVVATDYIGLGPDSLGPHAYLHSRSEATAVIDMVRAARSVIIGLSRSWAAAGSSQGGHAALAAGHHARTYAPELDFRGTAALAPASNFEDLIPLMRPGIPLLPRAMSGPFAAILAGLSANQRDVDVTSYLSSFGKQVVAEVGRSCGPEWESILDGARPDKLVSKSLGDDAFRSALRSYMEVPAADQGGPILVVHGLRDVTVPIPMTYRLLSEFREAGTDYEFETINTDHTDLRADGGMDDVLRFLERVIPSG</sequence>
<proteinExistence type="predicted"/>
<dbReference type="SUPFAM" id="SSF53474">
    <property type="entry name" value="alpha/beta-Hydrolases"/>
    <property type="match status" value="1"/>
</dbReference>
<dbReference type="Gene3D" id="3.40.50.1820">
    <property type="entry name" value="alpha/beta hydrolase"/>
    <property type="match status" value="1"/>
</dbReference>
<dbReference type="Pfam" id="PF03583">
    <property type="entry name" value="LIP"/>
    <property type="match status" value="1"/>
</dbReference>
<dbReference type="RefSeq" id="WP_330433349.1">
    <property type="nucleotide sequence ID" value="NZ_JAZDUF010000004.1"/>
</dbReference>
<comment type="caution">
    <text evidence="1">The sequence shown here is derived from an EMBL/GenBank/DDBJ whole genome shotgun (WGS) entry which is preliminary data.</text>
</comment>